<name>A0A7Y6K637_9BURK</name>
<organism evidence="1 2">
    <name type="scientific">Paraburkholderia youngii</name>
    <dbReference type="NCBI Taxonomy" id="2782701"/>
    <lineage>
        <taxon>Bacteria</taxon>
        <taxon>Pseudomonadati</taxon>
        <taxon>Pseudomonadota</taxon>
        <taxon>Betaproteobacteria</taxon>
        <taxon>Burkholderiales</taxon>
        <taxon>Burkholderiaceae</taxon>
        <taxon>Paraburkholderia</taxon>
    </lineage>
</organism>
<dbReference type="Gene3D" id="3.40.50.1820">
    <property type="entry name" value="alpha/beta hydrolase"/>
    <property type="match status" value="1"/>
</dbReference>
<dbReference type="AlphaFoldDB" id="A0A7Y6K637"/>
<comment type="caution">
    <text evidence="1">The sequence shown here is derived from an EMBL/GenBank/DDBJ whole genome shotgun (WGS) entry which is preliminary data.</text>
</comment>
<gene>
    <name evidence="1" type="ORF">G5S42_36525</name>
</gene>
<dbReference type="SUPFAM" id="SSF53474">
    <property type="entry name" value="alpha/beta-Hydrolases"/>
    <property type="match status" value="1"/>
</dbReference>
<dbReference type="RefSeq" id="WP_176111554.1">
    <property type="nucleotide sequence ID" value="NZ_JAALDK010000002.1"/>
</dbReference>
<accession>A0A7Y6K637</accession>
<dbReference type="GeneID" id="301105859"/>
<evidence type="ECO:0000313" key="2">
    <source>
        <dbReference type="Proteomes" id="UP000594380"/>
    </source>
</evidence>
<reference evidence="1 2" key="1">
    <citation type="submission" date="2020-02" db="EMBL/GenBank/DDBJ databases">
        <title>Paraburkholderia simonii sp. nov. and Paraburkholderia youngii sp. nov. Brazilian and Mexican Mimosa-associated rhizobia.</title>
        <authorList>
            <person name="Mavima L."/>
            <person name="Beukes C.W."/>
            <person name="Chan W.Y."/>
            <person name="Palmer M."/>
            <person name="De Meyer S.E."/>
            <person name="James E.K."/>
            <person name="Venter S.N."/>
            <person name="Steenkamp E.T."/>
        </authorList>
    </citation>
    <scope>NUCLEOTIDE SEQUENCE [LARGE SCALE GENOMIC DNA]</scope>
    <source>
        <strain evidence="1 2">JPY169</strain>
    </source>
</reference>
<sequence length="186" mass="20257">MPHVERAIFIAAPHQGTPLASNRLSRWTANLVRLPLALLNEFKEVMGTATNIEAQGQTFQAPNSIEQSGEIDPLIRAISQLPIGPHVCFRSIMAWCRESGRLEDSDDGVVPYRSAHLAGALSEKAIIAGHSVQQMPRARGGGVGEVTAEQPGVFSRRRGPGEIDQVSETFEWSARAPPIHSLQITY</sequence>
<evidence type="ECO:0000313" key="1">
    <source>
        <dbReference type="EMBL" id="NUY05080.1"/>
    </source>
</evidence>
<dbReference type="Proteomes" id="UP000594380">
    <property type="component" value="Unassembled WGS sequence"/>
</dbReference>
<protein>
    <submittedName>
        <fullName evidence="1">Uncharacterized protein</fullName>
    </submittedName>
</protein>
<dbReference type="InterPro" id="IPR029058">
    <property type="entry name" value="AB_hydrolase_fold"/>
</dbReference>
<proteinExistence type="predicted"/>
<dbReference type="EMBL" id="JAALDK010000002">
    <property type="protein sequence ID" value="NUY05080.1"/>
    <property type="molecule type" value="Genomic_DNA"/>
</dbReference>